<comment type="caution">
    <text evidence="1">The sequence shown here is derived from an EMBL/GenBank/DDBJ whole genome shotgun (WGS) entry which is preliminary data.</text>
</comment>
<gene>
    <name evidence="1" type="ORF">GCWU000325_00541</name>
</gene>
<dbReference type="eggNOG" id="ENOG5033PY8">
    <property type="taxonomic scope" value="Bacteria"/>
</dbReference>
<dbReference type="GeneID" id="84575766"/>
<keyword evidence="2" id="KW-1185">Reference proteome</keyword>
<name>C9LEB5_9BACT</name>
<dbReference type="HOGENOM" id="CLU_124956_0_0_10"/>
<evidence type="ECO:0000313" key="1">
    <source>
        <dbReference type="EMBL" id="EEX72543.1"/>
    </source>
</evidence>
<dbReference type="AlphaFoldDB" id="C9LEB5"/>
<reference evidence="1" key="1">
    <citation type="submission" date="2009-09" db="EMBL/GenBank/DDBJ databases">
        <authorList>
            <person name="Weinstock G."/>
            <person name="Sodergren E."/>
            <person name="Clifton S."/>
            <person name="Fulton L."/>
            <person name="Fulton B."/>
            <person name="Courtney L."/>
            <person name="Fronick C."/>
            <person name="Harrison M."/>
            <person name="Strong C."/>
            <person name="Farmer C."/>
            <person name="Delahaunty K."/>
            <person name="Markovic C."/>
            <person name="Hall O."/>
            <person name="Minx P."/>
            <person name="Tomlinson C."/>
            <person name="Mitreva M."/>
            <person name="Nelson J."/>
            <person name="Hou S."/>
            <person name="Wollam A."/>
            <person name="Pepin K.H."/>
            <person name="Johnson M."/>
            <person name="Bhonagiri V."/>
            <person name="Nash W.E."/>
            <person name="Warren W."/>
            <person name="Chinwalla A."/>
            <person name="Mardis E.R."/>
            <person name="Wilson R.K."/>
        </authorList>
    </citation>
    <scope>NUCLEOTIDE SEQUENCE [LARGE SCALE GENOMIC DNA]</scope>
    <source>
        <strain evidence="1">ATCC 51259</strain>
    </source>
</reference>
<organism evidence="1 2">
    <name type="scientific">Alloprevotella tannerae ATCC 51259</name>
    <dbReference type="NCBI Taxonomy" id="626522"/>
    <lineage>
        <taxon>Bacteria</taxon>
        <taxon>Pseudomonadati</taxon>
        <taxon>Bacteroidota</taxon>
        <taxon>Bacteroidia</taxon>
        <taxon>Bacteroidales</taxon>
        <taxon>Prevotellaceae</taxon>
        <taxon>Alloprevotella</taxon>
    </lineage>
</organism>
<evidence type="ECO:0000313" key="2">
    <source>
        <dbReference type="Proteomes" id="UP000003460"/>
    </source>
</evidence>
<dbReference type="OrthoDB" id="1081121at2"/>
<accession>C9LEB5</accession>
<protein>
    <submittedName>
        <fullName evidence="1">Uncharacterized protein</fullName>
    </submittedName>
</protein>
<dbReference type="Proteomes" id="UP000003460">
    <property type="component" value="Unassembled WGS sequence"/>
</dbReference>
<proteinExistence type="predicted"/>
<dbReference type="RefSeq" id="WP_006254315.1">
    <property type="nucleotide sequence ID" value="NZ_GG700642.1"/>
</dbReference>
<sequence>MKKTSIIFLIFFTLLSLYASSRSQKEIKSSPEHKFKLWLNDTVKHIKGKYTISYDSTLLTITDSFSYIVRKGKTIYSTNKKNSEAIQQMLKDVHEPPSVNYRVIAVRHDEFTPSEIDFLKYETYTEFPLIKVLEKDIVRDYNENRASIKSAFIINKQIKDTILVEFSSNGNKVVKRVYKSNRAKNRKNSLKLRI</sequence>
<dbReference type="EMBL" id="ACIJ02000014">
    <property type="protein sequence ID" value="EEX72543.1"/>
    <property type="molecule type" value="Genomic_DNA"/>
</dbReference>